<feature type="compositionally biased region" description="Basic and acidic residues" evidence="2">
    <location>
        <begin position="472"/>
        <end position="483"/>
    </location>
</feature>
<dbReference type="GO" id="GO:0030688">
    <property type="term" value="C:preribosome, small subunit precursor"/>
    <property type="evidence" value="ECO:0007669"/>
    <property type="project" value="TreeGrafter"/>
</dbReference>
<reference evidence="3 4" key="1">
    <citation type="submission" date="2024-03" db="EMBL/GenBank/DDBJ databases">
        <title>WGS assembly of Saponaria officinalis var. Norfolk2.</title>
        <authorList>
            <person name="Jenkins J."/>
            <person name="Shu S."/>
            <person name="Grimwood J."/>
            <person name="Barry K."/>
            <person name="Goodstein D."/>
            <person name="Schmutz J."/>
            <person name="Leebens-Mack J."/>
            <person name="Osbourn A."/>
        </authorList>
    </citation>
    <scope>NUCLEOTIDE SEQUENCE [LARGE SCALE GENOMIC DNA]</scope>
    <source>
        <strain evidence="4">cv. Norfolk2</strain>
        <strain evidence="3">JIC</strain>
        <tissue evidence="3">Leaf</tissue>
    </source>
</reference>
<proteinExistence type="inferred from homology"/>
<protein>
    <recommendedName>
        <fullName evidence="5">Low temperature viability protein</fullName>
    </recommendedName>
</protein>
<comment type="caution">
    <text evidence="3">The sequence shown here is derived from an EMBL/GenBank/DDBJ whole genome shotgun (WGS) entry which is preliminary data.</text>
</comment>
<dbReference type="GO" id="GO:0042274">
    <property type="term" value="P:ribosomal small subunit biogenesis"/>
    <property type="evidence" value="ECO:0007669"/>
    <property type="project" value="InterPro"/>
</dbReference>
<evidence type="ECO:0000313" key="3">
    <source>
        <dbReference type="EMBL" id="KAK9713911.1"/>
    </source>
</evidence>
<dbReference type="InterPro" id="IPR007307">
    <property type="entry name" value="Ltv1"/>
</dbReference>
<name>A0AAW1K476_SAPOF</name>
<evidence type="ECO:0000256" key="2">
    <source>
        <dbReference type="SAM" id="MobiDB-lite"/>
    </source>
</evidence>
<dbReference type="PANTHER" id="PTHR21531:SF0">
    <property type="entry name" value="PROTEIN LTV1 HOMOLOG"/>
    <property type="match status" value="1"/>
</dbReference>
<sequence>MGKKFIDKKKSATFCLLARDSSDPIYTEDPENDRVFVRVDNNPVSIRGIGEDVYEDDHENDPDSIFADAPDDVDYCVPQSTSLPDHVRREILELGFPDDGYNYLTHLREIRNTGGGSAYYDNPKANLHDVPEDVKAYDASRVRVAQVSEETTPKTLYNVAQKSKNVRIQKAVDPDIAKLLDEAESDFGSDADGLEEDFVVKANICEETGDVLAEDISASVSEPEDEVLNRAGSEISQVVYNEITTNFAEGGIKSFTEKPRVQRLLDQQFDLLESQEYGTDSDDEYDGLIAKEDISLSEKLNNALKDRKLDDLEIDESYKAPAVEIARRCVEYAENYENEEEDGNELVIVEESSDESENFDCETIVSTYSNLDNHPGRINAPEYARKNRLAETISGALKSRTTGHMISLGGKDKLPVDYLPNGRKAIKEKPKSVVKTELPKRKSHGEESKEEKKERKAAVKEEKREARRLKKELKGVYRGEATRAQKVAADSGPSSIHLN</sequence>
<dbReference type="EMBL" id="JBDFQZ010000006">
    <property type="protein sequence ID" value="KAK9713912.1"/>
    <property type="molecule type" value="Genomic_DNA"/>
</dbReference>
<dbReference type="AlphaFoldDB" id="A0AAW1K476"/>
<dbReference type="GO" id="GO:0000056">
    <property type="term" value="P:ribosomal small subunit export from nucleus"/>
    <property type="evidence" value="ECO:0007669"/>
    <property type="project" value="TreeGrafter"/>
</dbReference>
<organism evidence="3 4">
    <name type="scientific">Saponaria officinalis</name>
    <name type="common">Common soapwort</name>
    <name type="synonym">Lychnis saponaria</name>
    <dbReference type="NCBI Taxonomy" id="3572"/>
    <lineage>
        <taxon>Eukaryota</taxon>
        <taxon>Viridiplantae</taxon>
        <taxon>Streptophyta</taxon>
        <taxon>Embryophyta</taxon>
        <taxon>Tracheophyta</taxon>
        <taxon>Spermatophyta</taxon>
        <taxon>Magnoliopsida</taxon>
        <taxon>eudicotyledons</taxon>
        <taxon>Gunneridae</taxon>
        <taxon>Pentapetalae</taxon>
        <taxon>Caryophyllales</taxon>
        <taxon>Caryophyllaceae</taxon>
        <taxon>Caryophylleae</taxon>
        <taxon>Saponaria</taxon>
    </lineage>
</organism>
<evidence type="ECO:0000256" key="1">
    <source>
        <dbReference type="ARBA" id="ARBA00009078"/>
    </source>
</evidence>
<evidence type="ECO:0000313" key="4">
    <source>
        <dbReference type="Proteomes" id="UP001443914"/>
    </source>
</evidence>
<keyword evidence="4" id="KW-1185">Reference proteome</keyword>
<dbReference type="GO" id="GO:0005634">
    <property type="term" value="C:nucleus"/>
    <property type="evidence" value="ECO:0007669"/>
    <property type="project" value="TreeGrafter"/>
</dbReference>
<gene>
    <name evidence="3" type="ORF">RND81_06G058600</name>
</gene>
<feature type="compositionally biased region" description="Basic and acidic residues" evidence="2">
    <location>
        <begin position="437"/>
        <end position="465"/>
    </location>
</feature>
<accession>A0AAW1K476</accession>
<dbReference type="Proteomes" id="UP001443914">
    <property type="component" value="Unassembled WGS sequence"/>
</dbReference>
<evidence type="ECO:0008006" key="5">
    <source>
        <dbReference type="Google" id="ProtNLM"/>
    </source>
</evidence>
<comment type="similarity">
    <text evidence="1">Belongs to the LTV1 family.</text>
</comment>
<dbReference type="PANTHER" id="PTHR21531">
    <property type="entry name" value="LOW-TEMPERATURE VIABILITY PROTEIN LTV1-RELATED"/>
    <property type="match status" value="1"/>
</dbReference>
<dbReference type="EMBL" id="JBDFQZ010000006">
    <property type="protein sequence ID" value="KAK9713911.1"/>
    <property type="molecule type" value="Genomic_DNA"/>
</dbReference>
<dbReference type="Pfam" id="PF04180">
    <property type="entry name" value="LTV"/>
    <property type="match status" value="1"/>
</dbReference>
<feature type="region of interest" description="Disordered" evidence="2">
    <location>
        <begin position="429"/>
        <end position="499"/>
    </location>
</feature>
<dbReference type="GO" id="GO:0005829">
    <property type="term" value="C:cytosol"/>
    <property type="evidence" value="ECO:0007669"/>
    <property type="project" value="TreeGrafter"/>
</dbReference>